<feature type="region of interest" description="Disordered" evidence="4">
    <location>
        <begin position="1"/>
        <end position="31"/>
    </location>
</feature>
<dbReference type="PANTHER" id="PTHR15367">
    <property type="entry name" value="DNA-DIRECTED RNA POLYMERASE III"/>
    <property type="match status" value="1"/>
</dbReference>
<evidence type="ECO:0000256" key="3">
    <source>
        <dbReference type="ARBA" id="ARBA00023242"/>
    </source>
</evidence>
<dbReference type="InterPro" id="IPR024661">
    <property type="entry name" value="RNA_pol_III_Rpc31"/>
</dbReference>
<evidence type="ECO:0008006" key="7">
    <source>
        <dbReference type="Google" id="ProtNLM"/>
    </source>
</evidence>
<reference evidence="5 6" key="1">
    <citation type="journal article" date="2022" name="Nat. Ecol. Evol.">
        <title>A masculinizing supergene underlies an exaggerated male reproductive morph in a spider.</title>
        <authorList>
            <person name="Hendrickx F."/>
            <person name="De Corte Z."/>
            <person name="Sonet G."/>
            <person name="Van Belleghem S.M."/>
            <person name="Kostlbacher S."/>
            <person name="Vangestel C."/>
        </authorList>
    </citation>
    <scope>NUCLEOTIDE SEQUENCE [LARGE SCALE GENOMIC DNA]</scope>
    <source>
        <strain evidence="5">W744_W776</strain>
    </source>
</reference>
<proteinExistence type="inferred from homology"/>
<comment type="caution">
    <text evidence="5">The sequence shown here is derived from an EMBL/GenBank/DDBJ whole genome shotgun (WGS) entry which is preliminary data.</text>
</comment>
<dbReference type="GO" id="GO:0005666">
    <property type="term" value="C:RNA polymerase III complex"/>
    <property type="evidence" value="ECO:0007669"/>
    <property type="project" value="TreeGrafter"/>
</dbReference>
<evidence type="ECO:0000313" key="5">
    <source>
        <dbReference type="EMBL" id="KAG8196837.1"/>
    </source>
</evidence>
<protein>
    <recommendedName>
        <fullName evidence="7">DNA-directed RNA polymerase III subunit</fullName>
    </recommendedName>
</protein>
<evidence type="ECO:0000256" key="4">
    <source>
        <dbReference type="SAM" id="MobiDB-lite"/>
    </source>
</evidence>
<sequence>MSGRGRGRGRGFPPKKTGFGTEDVPPPLNQPPPIYPQLLFKPVPLVTGKKMMYTLTLKQEIRTSFRESGYFVQPVSVKKDIERYTDKYELVHAADQIAWDKALFPKELFAEPQKKKKKVPATPKKEIAIVQKLEVLEEKEKKEEGDVEPEEEEEEMVEEEDNEEELEDETDYASNYFDNGENYLDEDDDNDNEGYEY</sequence>
<dbReference type="GO" id="GO:0006383">
    <property type="term" value="P:transcription by RNA polymerase III"/>
    <property type="evidence" value="ECO:0007669"/>
    <property type="project" value="InterPro"/>
</dbReference>
<accession>A0AAV6VJT7</accession>
<keyword evidence="6" id="KW-1185">Reference proteome</keyword>
<dbReference type="AlphaFoldDB" id="A0AAV6VJT7"/>
<comment type="subcellular location">
    <subcellularLocation>
        <location evidence="1">Nucleus</location>
    </subcellularLocation>
</comment>
<feature type="compositionally biased region" description="Acidic residues" evidence="4">
    <location>
        <begin position="145"/>
        <end position="171"/>
    </location>
</feature>
<gene>
    <name evidence="5" type="ORF">JTE90_027550</name>
</gene>
<dbReference type="Proteomes" id="UP000827092">
    <property type="component" value="Unassembled WGS sequence"/>
</dbReference>
<comment type="similarity">
    <text evidence="2">Belongs to the eukaryotic RPC7 RNA polymerase subunit family.</text>
</comment>
<evidence type="ECO:0000256" key="1">
    <source>
        <dbReference type="ARBA" id="ARBA00004123"/>
    </source>
</evidence>
<dbReference type="Pfam" id="PF11705">
    <property type="entry name" value="RNA_pol_3_Rpc31"/>
    <property type="match status" value="1"/>
</dbReference>
<keyword evidence="3" id="KW-0539">Nucleus</keyword>
<dbReference type="PANTHER" id="PTHR15367:SF2">
    <property type="entry name" value="DNA-DIRECTED RNA POLYMERASE III SUBUNIT"/>
    <property type="match status" value="1"/>
</dbReference>
<feature type="region of interest" description="Disordered" evidence="4">
    <location>
        <begin position="138"/>
        <end position="197"/>
    </location>
</feature>
<dbReference type="EMBL" id="JAFNEN010000063">
    <property type="protein sequence ID" value="KAG8196837.1"/>
    <property type="molecule type" value="Genomic_DNA"/>
</dbReference>
<evidence type="ECO:0000256" key="2">
    <source>
        <dbReference type="ARBA" id="ARBA00008352"/>
    </source>
</evidence>
<name>A0AAV6VJT7_9ARAC</name>
<organism evidence="5 6">
    <name type="scientific">Oedothorax gibbosus</name>
    <dbReference type="NCBI Taxonomy" id="931172"/>
    <lineage>
        <taxon>Eukaryota</taxon>
        <taxon>Metazoa</taxon>
        <taxon>Ecdysozoa</taxon>
        <taxon>Arthropoda</taxon>
        <taxon>Chelicerata</taxon>
        <taxon>Arachnida</taxon>
        <taxon>Araneae</taxon>
        <taxon>Araneomorphae</taxon>
        <taxon>Entelegynae</taxon>
        <taxon>Araneoidea</taxon>
        <taxon>Linyphiidae</taxon>
        <taxon>Erigoninae</taxon>
        <taxon>Oedothorax</taxon>
    </lineage>
</organism>
<feature type="compositionally biased region" description="Acidic residues" evidence="4">
    <location>
        <begin position="183"/>
        <end position="197"/>
    </location>
</feature>
<evidence type="ECO:0000313" key="6">
    <source>
        <dbReference type="Proteomes" id="UP000827092"/>
    </source>
</evidence>